<proteinExistence type="inferred from homology"/>
<reference evidence="7 8" key="1">
    <citation type="submission" date="2013-12" db="EMBL/GenBank/DDBJ databases">
        <title>Comparative genomics of Petrotoga isolates.</title>
        <authorList>
            <person name="Nesbo C.L."/>
            <person name="Charchuk R."/>
            <person name="Chow K."/>
        </authorList>
    </citation>
    <scope>NUCLEOTIDE SEQUENCE [LARGE SCALE GENOMIC DNA]</scope>
    <source>
        <strain evidence="7 8">DSM 14811</strain>
    </source>
</reference>
<feature type="binding site" evidence="6">
    <location>
        <position position="108"/>
    </location>
    <ligand>
        <name>substrate</name>
    </ligand>
</feature>
<dbReference type="Pfam" id="PF04227">
    <property type="entry name" value="Indigoidine_A"/>
    <property type="match status" value="1"/>
</dbReference>
<dbReference type="Proteomes" id="UP000236604">
    <property type="component" value="Unassembled WGS sequence"/>
</dbReference>
<feature type="active site" description="Nucleophile" evidence="6">
    <location>
        <position position="161"/>
    </location>
</feature>
<dbReference type="PANTHER" id="PTHR42909:SF1">
    <property type="entry name" value="CARBOHYDRATE KINASE PFKB DOMAIN-CONTAINING PROTEIN"/>
    <property type="match status" value="1"/>
</dbReference>
<comment type="similarity">
    <text evidence="6">Belongs to the pseudouridine-5'-phosphate glycosidase family.</text>
</comment>
<comment type="subunit">
    <text evidence="6">Homotrimer.</text>
</comment>
<accession>A0A2K1P7G4</accession>
<evidence type="ECO:0000256" key="6">
    <source>
        <dbReference type="HAMAP-Rule" id="MF_01876"/>
    </source>
</evidence>
<evidence type="ECO:0000313" key="7">
    <source>
        <dbReference type="EMBL" id="PNR98742.1"/>
    </source>
</evidence>
<dbReference type="GO" id="GO:0004730">
    <property type="term" value="F:pseudouridylate synthase activity"/>
    <property type="evidence" value="ECO:0007669"/>
    <property type="project" value="UniProtKB-UniRule"/>
</dbReference>
<evidence type="ECO:0000256" key="1">
    <source>
        <dbReference type="ARBA" id="ARBA00022723"/>
    </source>
</evidence>
<evidence type="ECO:0000256" key="5">
    <source>
        <dbReference type="ARBA" id="ARBA00023295"/>
    </source>
</evidence>
<organism evidence="7 8">
    <name type="scientific">Petrotoga mexicana DSM 14811</name>
    <dbReference type="NCBI Taxonomy" id="1122954"/>
    <lineage>
        <taxon>Bacteria</taxon>
        <taxon>Thermotogati</taxon>
        <taxon>Thermotogota</taxon>
        <taxon>Thermotogae</taxon>
        <taxon>Petrotogales</taxon>
        <taxon>Petrotogaceae</taxon>
        <taxon>Petrotoga</taxon>
    </lineage>
</organism>
<dbReference type="PANTHER" id="PTHR42909">
    <property type="entry name" value="ZGC:136858"/>
    <property type="match status" value="1"/>
</dbReference>
<dbReference type="AlphaFoldDB" id="A0A2K1P7G4"/>
<name>A0A2K1P7G4_9BACT</name>
<comment type="catalytic activity">
    <reaction evidence="6">
        <text>D-ribose 5-phosphate + uracil = psi-UMP + H2O</text>
        <dbReference type="Rhea" id="RHEA:18337"/>
        <dbReference type="ChEBI" id="CHEBI:15377"/>
        <dbReference type="ChEBI" id="CHEBI:17568"/>
        <dbReference type="ChEBI" id="CHEBI:58380"/>
        <dbReference type="ChEBI" id="CHEBI:78346"/>
        <dbReference type="EC" id="4.2.1.70"/>
    </reaction>
</comment>
<evidence type="ECO:0000313" key="8">
    <source>
        <dbReference type="Proteomes" id="UP000236604"/>
    </source>
</evidence>
<dbReference type="EC" id="4.2.1.70" evidence="6"/>
<evidence type="ECO:0000256" key="3">
    <source>
        <dbReference type="ARBA" id="ARBA00023211"/>
    </source>
</evidence>
<dbReference type="InterPro" id="IPR007342">
    <property type="entry name" value="PsuG"/>
</dbReference>
<gene>
    <name evidence="6" type="primary">psuG</name>
    <name evidence="7" type="ORF">X927_07120</name>
</gene>
<keyword evidence="8" id="KW-1185">Reference proteome</keyword>
<keyword evidence="5 6" id="KW-0326">Glycosidase</keyword>
<feature type="binding site" evidence="6">
    <location>
        <position position="140"/>
    </location>
    <ligand>
        <name>Mn(2+)</name>
        <dbReference type="ChEBI" id="CHEBI:29035"/>
    </ligand>
</feature>
<keyword evidence="2 6" id="KW-0378">Hydrolase</keyword>
<evidence type="ECO:0000256" key="2">
    <source>
        <dbReference type="ARBA" id="ARBA00022801"/>
    </source>
</evidence>
<comment type="cofactor">
    <cofactor evidence="6">
        <name>Mn(2+)</name>
        <dbReference type="ChEBI" id="CHEBI:29035"/>
    </cofactor>
    <text evidence="6">Binds 1 Mn(2+) ion per subunit.</text>
</comment>
<comment type="caution">
    <text evidence="7">The sequence shown here is derived from an EMBL/GenBank/DDBJ whole genome shotgun (WGS) entry which is preliminary data.</text>
</comment>
<evidence type="ECO:0000256" key="4">
    <source>
        <dbReference type="ARBA" id="ARBA00023239"/>
    </source>
</evidence>
<keyword evidence="4 6" id="KW-0456">Lyase</keyword>
<dbReference type="GO" id="GO:0046113">
    <property type="term" value="P:nucleobase catabolic process"/>
    <property type="evidence" value="ECO:0007669"/>
    <property type="project" value="UniProtKB-UniRule"/>
</dbReference>
<dbReference type="GO" id="GO:0016798">
    <property type="term" value="F:hydrolase activity, acting on glycosyl bonds"/>
    <property type="evidence" value="ECO:0007669"/>
    <property type="project" value="UniProtKB-KW"/>
</dbReference>
<dbReference type="GO" id="GO:0046872">
    <property type="term" value="F:metal ion binding"/>
    <property type="evidence" value="ECO:0007669"/>
    <property type="project" value="UniProtKB-KW"/>
</dbReference>
<dbReference type="SUPFAM" id="SSF110581">
    <property type="entry name" value="Indigoidine synthase A-like"/>
    <property type="match status" value="1"/>
</dbReference>
<feature type="binding site" evidence="6">
    <location>
        <position position="88"/>
    </location>
    <ligand>
        <name>substrate</name>
    </ligand>
</feature>
<keyword evidence="3 6" id="KW-0464">Manganese</keyword>
<dbReference type="GO" id="GO:0005737">
    <property type="term" value="C:cytoplasm"/>
    <property type="evidence" value="ECO:0007669"/>
    <property type="project" value="TreeGrafter"/>
</dbReference>
<sequence length="306" mass="33614">MNTTPYLEIKEEIYQAMKENKAIVALESTIISHGMPYPQNVEVAKNVEEIIRERGAVPATIAIIDGTMKVGLSEEEIEFMAISKNILKASRMDLPIILAKGFNAATTVAATMIIAELAGIKVFVTGGIGGVHRNAQETFDISADLQELAKTNVAVISAGPKAILDLQLTKEYLETFGVPVIGYQTDELPCFFSRESGINVPYRVETPKEIAHIMKAKWDLGLQGGIFIANPIPKDYSMDFKEINKTIDNAIEEAKKQKIKGKELTPFLLSKINELTKGESLKANIELVYNNAKLGAEIAKEFIILS</sequence>
<dbReference type="RefSeq" id="WP_103077348.1">
    <property type="nucleotide sequence ID" value="NZ_AZRN01000032.1"/>
</dbReference>
<dbReference type="InterPro" id="IPR022830">
    <property type="entry name" value="Indigdn_synthA-like"/>
</dbReference>
<dbReference type="HAMAP" id="MF_01876">
    <property type="entry name" value="PsiMP_glycosidase"/>
    <property type="match status" value="1"/>
</dbReference>
<keyword evidence="1 6" id="KW-0479">Metal-binding</keyword>
<dbReference type="Gene3D" id="3.40.1790.10">
    <property type="entry name" value="Indigoidine synthase domain"/>
    <property type="match status" value="1"/>
</dbReference>
<protein>
    <recommendedName>
        <fullName evidence="6">Pseudouridine-5'-phosphate glycosidase</fullName>
        <shortName evidence="6">PsiMP glycosidase</shortName>
        <ecNumber evidence="6">4.2.1.70</ecNumber>
    </recommendedName>
</protein>
<comment type="function">
    <text evidence="6">Catalyzes the reversible cleavage of pseudouridine 5'-phosphate (PsiMP) to ribose 5-phosphate and uracil. Functions biologically in the cleavage direction, as part of a pseudouridine degradation pathway.</text>
</comment>
<feature type="active site" description="Proton donor" evidence="6">
    <location>
        <position position="27"/>
    </location>
</feature>
<dbReference type="EMBL" id="AZRN01000032">
    <property type="protein sequence ID" value="PNR98742.1"/>
    <property type="molecule type" value="Genomic_DNA"/>
</dbReference>
<feature type="binding site" evidence="6">
    <location>
        <begin position="142"/>
        <end position="144"/>
    </location>
    <ligand>
        <name>substrate</name>
    </ligand>
</feature>